<dbReference type="EMBL" id="JAKJXP020000144">
    <property type="protein sequence ID" value="KAK7742233.1"/>
    <property type="molecule type" value="Genomic_DNA"/>
</dbReference>
<name>A0AAN9UEZ0_9PEZI</name>
<evidence type="ECO:0000313" key="3">
    <source>
        <dbReference type="Proteomes" id="UP001320420"/>
    </source>
</evidence>
<protein>
    <submittedName>
        <fullName evidence="2">Uncharacterized protein</fullName>
    </submittedName>
</protein>
<accession>A0AAN9UEZ0</accession>
<comment type="caution">
    <text evidence="2">The sequence shown here is derived from an EMBL/GenBank/DDBJ whole genome shotgun (WGS) entry which is preliminary data.</text>
</comment>
<evidence type="ECO:0000313" key="2">
    <source>
        <dbReference type="EMBL" id="KAK7742233.1"/>
    </source>
</evidence>
<proteinExistence type="predicted"/>
<dbReference type="Proteomes" id="UP001320420">
    <property type="component" value="Unassembled WGS sequence"/>
</dbReference>
<reference evidence="2 3" key="1">
    <citation type="submission" date="2024-02" db="EMBL/GenBank/DDBJ databases">
        <title>De novo assembly and annotation of 12 fungi associated with fruit tree decline syndrome in Ontario, Canada.</title>
        <authorList>
            <person name="Sulman M."/>
            <person name="Ellouze W."/>
            <person name="Ilyukhin E."/>
        </authorList>
    </citation>
    <scope>NUCLEOTIDE SEQUENCE [LARGE SCALE GENOMIC DNA]</scope>
    <source>
        <strain evidence="2 3">M11/M66-122</strain>
    </source>
</reference>
<feature type="region of interest" description="Disordered" evidence="1">
    <location>
        <begin position="1"/>
        <end position="60"/>
    </location>
</feature>
<dbReference type="AlphaFoldDB" id="A0AAN9UEZ0"/>
<evidence type="ECO:0000256" key="1">
    <source>
        <dbReference type="SAM" id="MobiDB-lite"/>
    </source>
</evidence>
<gene>
    <name evidence="2" type="ORF">SLS62_010752</name>
</gene>
<feature type="compositionally biased region" description="Low complexity" evidence="1">
    <location>
        <begin position="35"/>
        <end position="60"/>
    </location>
</feature>
<feature type="compositionally biased region" description="Low complexity" evidence="1">
    <location>
        <begin position="218"/>
        <end position="228"/>
    </location>
</feature>
<feature type="region of interest" description="Disordered" evidence="1">
    <location>
        <begin position="100"/>
        <end position="125"/>
    </location>
</feature>
<sequence length="274" mass="31075">MFRHLSTKRAGQSSKPKFSFGKQLEPLSPLREEAAQAVQNKGKNKQANNNSSNTHPHPNHNWLAEAEARLKEDYAASKRELELIRTAIEELGQRLASLPPDPPLHQHQSLHHKYPQRLSSDHGSNRRRIRDHKALMTACLECSRSRVHLLRERTRQVAFWSDNRRLGLRIPERAPAEWATADREWAQWLAEQAVARAGFGAGAGAGKSSSSGGGGSGSWAQQQLQQQQQEERDFAMEHTRLWGPLGHILEAYTWDHDPSADADRYVEITNDRRI</sequence>
<keyword evidence="3" id="KW-1185">Reference proteome</keyword>
<feature type="compositionally biased region" description="Gly residues" evidence="1">
    <location>
        <begin position="201"/>
        <end position="217"/>
    </location>
</feature>
<feature type="region of interest" description="Disordered" evidence="1">
    <location>
        <begin position="201"/>
        <end position="232"/>
    </location>
</feature>
<organism evidence="2 3">
    <name type="scientific">Diatrype stigma</name>
    <dbReference type="NCBI Taxonomy" id="117547"/>
    <lineage>
        <taxon>Eukaryota</taxon>
        <taxon>Fungi</taxon>
        <taxon>Dikarya</taxon>
        <taxon>Ascomycota</taxon>
        <taxon>Pezizomycotina</taxon>
        <taxon>Sordariomycetes</taxon>
        <taxon>Xylariomycetidae</taxon>
        <taxon>Xylariales</taxon>
        <taxon>Diatrypaceae</taxon>
        <taxon>Diatrype</taxon>
    </lineage>
</organism>